<reference evidence="2 3" key="1">
    <citation type="submission" date="2024-02" db="EMBL/GenBank/DDBJ databases">
        <title>Full genome sequence of Sphingomonas kaistensis.</title>
        <authorList>
            <person name="Poletto B.L."/>
            <person name="Silva G."/>
            <person name="Galante D."/>
            <person name="Campos K.R."/>
            <person name="Santos M.B.N."/>
            <person name="Sacchi C.T."/>
        </authorList>
    </citation>
    <scope>NUCLEOTIDE SEQUENCE [LARGE SCALE GENOMIC DNA]</scope>
    <source>
        <strain evidence="2 3">MA4R</strain>
    </source>
</reference>
<dbReference type="InterPro" id="IPR007421">
    <property type="entry name" value="Schlafen_AlbA_2_dom"/>
</dbReference>
<gene>
    <name evidence="2" type="ORF">V6R86_00110</name>
</gene>
<dbReference type="InterPro" id="IPR038461">
    <property type="entry name" value="Schlafen_AlbA_2_dom_sf"/>
</dbReference>
<keyword evidence="3" id="KW-1185">Reference proteome</keyword>
<dbReference type="Gene3D" id="3.30.950.30">
    <property type="entry name" value="Schlafen, AAA domain"/>
    <property type="match status" value="1"/>
</dbReference>
<proteinExistence type="predicted"/>
<evidence type="ECO:0000259" key="1">
    <source>
        <dbReference type="Pfam" id="PF04326"/>
    </source>
</evidence>
<dbReference type="EMBL" id="CP145607">
    <property type="protein sequence ID" value="WWM69144.1"/>
    <property type="molecule type" value="Genomic_DNA"/>
</dbReference>
<name>A0ABZ2FZ92_9SPHN</name>
<dbReference type="GO" id="GO:0005524">
    <property type="term" value="F:ATP binding"/>
    <property type="evidence" value="ECO:0007669"/>
    <property type="project" value="UniProtKB-KW"/>
</dbReference>
<sequence length="368" mass="41156">MITDREIAFIKAMMARGMKTADIQFYFNHQDRPVNTGRFADIRAGRYGRSAVIGAATDEELQTFLDDHAAGRINVEIAKPDPLAPVTLRALFEKIGKGAWRLVGNETDRVECKETFHLRGNWLRAMAALANNQGGYILFGVRDNDVEGRQLVVVGMRDDILLKTDPLVLTRRIRSTFDPTPVFQIGKISFGNKVVGVMHVDQHPARPIVATKQDGDVAEGDIYYRYPGQSLKIKYSDLRTLLDERDARVRAELQPMLNRLVQLGPGRAMVADLSANELTDGRRSIRIDKELADKIAFIKEGHFVEKAGMPALRLVGEVRVGQGEPAVKKGIVNRAEMLSDFLDDTSRADPVDYLRFAIEISNGEWLPI</sequence>
<organism evidence="2 3">
    <name type="scientific">Sphingomonas kaistensis</name>
    <dbReference type="NCBI Taxonomy" id="298708"/>
    <lineage>
        <taxon>Bacteria</taxon>
        <taxon>Pseudomonadati</taxon>
        <taxon>Pseudomonadota</taxon>
        <taxon>Alphaproteobacteria</taxon>
        <taxon>Sphingomonadales</taxon>
        <taxon>Sphingomonadaceae</taxon>
        <taxon>Sphingomonas</taxon>
    </lineage>
</organism>
<keyword evidence="2" id="KW-0067">ATP-binding</keyword>
<evidence type="ECO:0000313" key="2">
    <source>
        <dbReference type="EMBL" id="WWM69144.1"/>
    </source>
</evidence>
<keyword evidence="2" id="KW-0547">Nucleotide-binding</keyword>
<dbReference type="RefSeq" id="WP_338501048.1">
    <property type="nucleotide sequence ID" value="NZ_CP145607.1"/>
</dbReference>
<protein>
    <submittedName>
        <fullName evidence="2">ATP-binding protein</fullName>
    </submittedName>
</protein>
<feature type="domain" description="Schlafen AlbA-2" evidence="1">
    <location>
        <begin position="106"/>
        <end position="232"/>
    </location>
</feature>
<dbReference type="Proteomes" id="UP001382935">
    <property type="component" value="Chromosome"/>
</dbReference>
<dbReference type="Pfam" id="PF04326">
    <property type="entry name" value="SLFN_AlbA_2"/>
    <property type="match status" value="1"/>
</dbReference>
<evidence type="ECO:0000313" key="3">
    <source>
        <dbReference type="Proteomes" id="UP001382935"/>
    </source>
</evidence>
<accession>A0ABZ2FZ92</accession>